<gene>
    <name evidence="3" type="primary">LOC105845888</name>
</gene>
<dbReference type="GeneID" id="105845888"/>
<dbReference type="Proteomes" id="UP001652625">
    <property type="component" value="Chromosome 12"/>
</dbReference>
<reference evidence="3" key="1">
    <citation type="submission" date="2025-08" db="UniProtKB">
        <authorList>
            <consortium name="RefSeq"/>
        </authorList>
    </citation>
    <scope>IDENTIFICATION</scope>
</reference>
<keyword evidence="1" id="KW-1133">Transmembrane helix</keyword>
<keyword evidence="2" id="KW-1185">Reference proteome</keyword>
<evidence type="ECO:0000313" key="3">
    <source>
        <dbReference type="RefSeq" id="XP_065669670.1"/>
    </source>
</evidence>
<feature type="transmembrane region" description="Helical" evidence="1">
    <location>
        <begin position="9"/>
        <end position="33"/>
    </location>
</feature>
<sequence length="334" mass="39344">MKLLNQKVFVLLSTCVAIYIFYHTAISKFFAYFEKVNFKEFYGFTKGNIFNFYSEIYGLNKETINNSTCFNKASLIFNTRPLCSNLKLYSSNVLSYAYYQSARNKTYRNYITDVINEVKSSKLYQNWSVRIYHNVNDMYNHIYDEYENLFFCDVRKTPYLGDLSNIDGMMWRFLPVGDLTVDVVCSRDLDSPILEREEDAVSYWLKSDKMSHVMRDHLMHTSSIMGGLWCIKPFKNRLLAERLFALALSKSSRRNSKITPPYGSDQHTLNQYIWPLIKNDIMIHDSYRCNGIAIPFPTKRNQSHLFVGCPRPCKIKKIQTCPVKCRKEKDWLYC</sequence>
<name>A0ABM4D5U8_HYDVU</name>
<dbReference type="RefSeq" id="XP_065669670.1">
    <property type="nucleotide sequence ID" value="XM_065813598.1"/>
</dbReference>
<protein>
    <submittedName>
        <fullName evidence="3">Uncharacterized protein LOC105845888</fullName>
    </submittedName>
</protein>
<evidence type="ECO:0000313" key="2">
    <source>
        <dbReference type="Proteomes" id="UP001652625"/>
    </source>
</evidence>
<organism evidence="2 3">
    <name type="scientific">Hydra vulgaris</name>
    <name type="common">Hydra</name>
    <name type="synonym">Hydra attenuata</name>
    <dbReference type="NCBI Taxonomy" id="6087"/>
    <lineage>
        <taxon>Eukaryota</taxon>
        <taxon>Metazoa</taxon>
        <taxon>Cnidaria</taxon>
        <taxon>Hydrozoa</taxon>
        <taxon>Hydroidolina</taxon>
        <taxon>Anthoathecata</taxon>
        <taxon>Aplanulata</taxon>
        <taxon>Hydridae</taxon>
        <taxon>Hydra</taxon>
    </lineage>
</organism>
<keyword evidence="1" id="KW-0812">Transmembrane</keyword>
<evidence type="ECO:0000256" key="1">
    <source>
        <dbReference type="SAM" id="Phobius"/>
    </source>
</evidence>
<proteinExistence type="predicted"/>
<keyword evidence="1" id="KW-0472">Membrane</keyword>
<accession>A0ABM4D5U8</accession>